<dbReference type="PROSITE" id="PS00534">
    <property type="entry name" value="FERROCHELATASE"/>
    <property type="match status" value="1"/>
</dbReference>
<dbReference type="InterPro" id="IPR033659">
    <property type="entry name" value="Ferrochelatase_N"/>
</dbReference>
<dbReference type="GO" id="GO:0004325">
    <property type="term" value="F:ferrochelatase activity"/>
    <property type="evidence" value="ECO:0007669"/>
    <property type="project" value="UniProtKB-UniRule"/>
</dbReference>
<dbReference type="CDD" id="cd03411">
    <property type="entry name" value="Ferrochelatase_N"/>
    <property type="match status" value="1"/>
</dbReference>
<keyword evidence="7 9" id="KW-0627">Porphyrin biosynthesis</keyword>
<dbReference type="GO" id="GO:0005737">
    <property type="term" value="C:cytoplasm"/>
    <property type="evidence" value="ECO:0007669"/>
    <property type="project" value="UniProtKB-SubCell"/>
</dbReference>
<dbReference type="InterPro" id="IPR033644">
    <property type="entry name" value="Ferrochelatase_C"/>
</dbReference>
<evidence type="ECO:0000256" key="10">
    <source>
        <dbReference type="RuleBase" id="RU000607"/>
    </source>
</evidence>
<keyword evidence="4 9" id="KW-0408">Iron</keyword>
<evidence type="ECO:0000256" key="4">
    <source>
        <dbReference type="ARBA" id="ARBA00023004"/>
    </source>
</evidence>
<evidence type="ECO:0000256" key="3">
    <source>
        <dbReference type="ARBA" id="ARBA00022723"/>
    </source>
</evidence>
<evidence type="ECO:0000256" key="1">
    <source>
        <dbReference type="ARBA" id="ARBA00007718"/>
    </source>
</evidence>
<dbReference type="Gene3D" id="3.40.50.1400">
    <property type="match status" value="2"/>
</dbReference>
<evidence type="ECO:0000256" key="7">
    <source>
        <dbReference type="ARBA" id="ARBA00023244"/>
    </source>
</evidence>
<dbReference type="GO" id="GO:0046872">
    <property type="term" value="F:metal ion binding"/>
    <property type="evidence" value="ECO:0007669"/>
    <property type="project" value="UniProtKB-KW"/>
</dbReference>
<evidence type="ECO:0000256" key="6">
    <source>
        <dbReference type="ARBA" id="ARBA00023239"/>
    </source>
</evidence>
<comment type="catalytic activity">
    <reaction evidence="9 10">
        <text>heme b + 2 H(+) = protoporphyrin IX + Fe(2+)</text>
        <dbReference type="Rhea" id="RHEA:22584"/>
        <dbReference type="ChEBI" id="CHEBI:15378"/>
        <dbReference type="ChEBI" id="CHEBI:29033"/>
        <dbReference type="ChEBI" id="CHEBI:57306"/>
        <dbReference type="ChEBI" id="CHEBI:60344"/>
        <dbReference type="EC" id="4.98.1.1"/>
    </reaction>
</comment>
<comment type="pathway">
    <text evidence="9 10">Porphyrin-containing compound metabolism; protoheme biosynthesis; protoheme from protoporphyrin-IX: step 1/1.</text>
</comment>
<proteinExistence type="inferred from homology"/>
<dbReference type="EC" id="4.98.1.1" evidence="9 10"/>
<comment type="catalytic activity">
    <reaction evidence="8">
        <text>Fe-coproporphyrin III + 2 H(+) = coproporphyrin III + Fe(2+)</text>
        <dbReference type="Rhea" id="RHEA:49572"/>
        <dbReference type="ChEBI" id="CHEBI:15378"/>
        <dbReference type="ChEBI" id="CHEBI:29033"/>
        <dbReference type="ChEBI" id="CHEBI:68438"/>
        <dbReference type="ChEBI" id="CHEBI:131725"/>
        <dbReference type="EC" id="4.99.1.9"/>
    </reaction>
    <physiologicalReaction direction="right-to-left" evidence="8">
        <dbReference type="Rhea" id="RHEA:49574"/>
    </physiologicalReaction>
</comment>
<evidence type="ECO:0000313" key="11">
    <source>
        <dbReference type="EMBL" id="ESK39691.1"/>
    </source>
</evidence>
<dbReference type="Pfam" id="PF00762">
    <property type="entry name" value="Ferrochelatase"/>
    <property type="match status" value="1"/>
</dbReference>
<sequence length="338" mass="38573">MKQDKPKITVILANLGTPDEPTAPAVSRYLKEFLSDQRVVEIPKVIWQIILRLFVLPRRPKRVAEAYASIWWKDSPMREILFDQADYLKKSLPEKYPEFDLNIVPLMTYGNPGMKALLADLDGSKTDHILLFPLYPQYSATSTAPQYDLLSKWALKQRNLPGISIIRDYYQHPLYIRALAESVKRFRAEHGTADKLLMSFHGIPQPFADKGDPYPERCRTTAKLVAQELGLQESEWAISFQSRFGAQEWVRPYTDELLDEWGKSGIKSVQIMSPAFSADCLETLEELAVENAENFKKAGGESYAYIPALNTDEMHLTLFQTLLTAHLDAIKVTLAQYE</sequence>
<evidence type="ECO:0000313" key="12">
    <source>
        <dbReference type="Proteomes" id="UP000023785"/>
    </source>
</evidence>
<dbReference type="PATRIC" id="fig|1392540.3.peg.1334"/>
<dbReference type="NCBIfam" id="TIGR00109">
    <property type="entry name" value="hemH"/>
    <property type="match status" value="1"/>
</dbReference>
<keyword evidence="3 9" id="KW-0479">Metal-binding</keyword>
<dbReference type="PANTHER" id="PTHR11108">
    <property type="entry name" value="FERROCHELATASE"/>
    <property type="match status" value="1"/>
</dbReference>
<dbReference type="CDD" id="cd00419">
    <property type="entry name" value="Ferrochelatase_C"/>
    <property type="match status" value="1"/>
</dbReference>
<comment type="function">
    <text evidence="9 10">Catalyzes the ferrous insertion into protoporphyrin IX.</text>
</comment>
<evidence type="ECO:0000256" key="8">
    <source>
        <dbReference type="ARBA" id="ARBA00024536"/>
    </source>
</evidence>
<evidence type="ECO:0000256" key="5">
    <source>
        <dbReference type="ARBA" id="ARBA00023133"/>
    </source>
</evidence>
<dbReference type="InterPro" id="IPR001015">
    <property type="entry name" value="Ferrochelatase"/>
</dbReference>
<dbReference type="Proteomes" id="UP000023785">
    <property type="component" value="Unassembled WGS sequence"/>
</dbReference>
<accession>V2TNV8</accession>
<reference evidence="11 12" key="1">
    <citation type="submission" date="2013-10" db="EMBL/GenBank/DDBJ databases">
        <title>The Genome Sequence of Acinetobacter nectaris CIP 110549.</title>
        <authorList>
            <consortium name="The Broad Institute Genomics Platform"/>
            <consortium name="The Broad Institute Genome Sequencing Center for Infectious Disease"/>
            <person name="Cerqueira G."/>
            <person name="Feldgarden M."/>
            <person name="Courvalin P."/>
            <person name="Grillot-Courvalin C."/>
            <person name="Clermont D."/>
            <person name="Rocha E."/>
            <person name="Yoon E.-J."/>
            <person name="Nemec A."/>
            <person name="Young S.K."/>
            <person name="Zeng Q."/>
            <person name="Gargeya S."/>
            <person name="Fitzgerald M."/>
            <person name="Abouelleil A."/>
            <person name="Alvarado L."/>
            <person name="Berlin A.M."/>
            <person name="Chapman S.B."/>
            <person name="Gainer-Dewar J."/>
            <person name="Goldberg J."/>
            <person name="Gnerre S."/>
            <person name="Griggs A."/>
            <person name="Gujja S."/>
            <person name="Hansen M."/>
            <person name="Howarth C."/>
            <person name="Imamovic A."/>
            <person name="Ireland A."/>
            <person name="Larimer J."/>
            <person name="McCowan C."/>
            <person name="Murphy C."/>
            <person name="Pearson M."/>
            <person name="Poon T.W."/>
            <person name="Priest M."/>
            <person name="Roberts A."/>
            <person name="Saif S."/>
            <person name="Shea T."/>
            <person name="Sykes S."/>
            <person name="Wortman J."/>
            <person name="Nusbaum C."/>
            <person name="Birren B."/>
        </authorList>
    </citation>
    <scope>NUCLEOTIDE SEQUENCE [LARGE SCALE GENOMIC DNA]</scope>
    <source>
        <strain evidence="11 12">CIP 110549</strain>
    </source>
</reference>
<name>V2TNV8_9GAMM</name>
<dbReference type="HOGENOM" id="CLU_018884_0_0_6"/>
<keyword evidence="12" id="KW-1185">Reference proteome</keyword>
<dbReference type="UniPathway" id="UPA00252">
    <property type="reaction ID" value="UER00325"/>
</dbReference>
<comment type="similarity">
    <text evidence="1 9 10">Belongs to the ferrochelatase family.</text>
</comment>
<comment type="subcellular location">
    <subcellularLocation>
        <location evidence="9 10">Cytoplasm</location>
    </subcellularLocation>
</comment>
<keyword evidence="5 9" id="KW-0350">Heme biosynthesis</keyword>
<feature type="binding site" evidence="9">
    <location>
        <position position="282"/>
    </location>
    <ligand>
        <name>Fe(2+)</name>
        <dbReference type="ChEBI" id="CHEBI:29033"/>
    </ligand>
</feature>
<protein>
    <recommendedName>
        <fullName evidence="9 10">Ferrochelatase</fullName>
        <ecNumber evidence="9 10">4.98.1.1</ecNumber>
    </recommendedName>
    <alternativeName>
        <fullName evidence="9">Heme synthase</fullName>
    </alternativeName>
    <alternativeName>
        <fullName evidence="9">Protoheme ferro-lyase</fullName>
    </alternativeName>
</protein>
<dbReference type="SUPFAM" id="SSF53800">
    <property type="entry name" value="Chelatase"/>
    <property type="match status" value="1"/>
</dbReference>
<dbReference type="OrthoDB" id="9809741at2"/>
<keyword evidence="6 9" id="KW-0456">Lyase</keyword>
<feature type="binding site" evidence="9">
    <location>
        <position position="201"/>
    </location>
    <ligand>
        <name>Fe(2+)</name>
        <dbReference type="ChEBI" id="CHEBI:29033"/>
    </ligand>
</feature>
<dbReference type="InterPro" id="IPR019772">
    <property type="entry name" value="Ferrochelatase_AS"/>
</dbReference>
<evidence type="ECO:0000256" key="2">
    <source>
        <dbReference type="ARBA" id="ARBA00022490"/>
    </source>
</evidence>
<dbReference type="RefSeq" id="WP_023273004.1">
    <property type="nucleotide sequence ID" value="NZ_KI530723.1"/>
</dbReference>
<organism evidence="11 12">
    <name type="scientific">Acinetobacter nectaris CIP 110549</name>
    <dbReference type="NCBI Taxonomy" id="1392540"/>
    <lineage>
        <taxon>Bacteria</taxon>
        <taxon>Pseudomonadati</taxon>
        <taxon>Pseudomonadota</taxon>
        <taxon>Gammaproteobacteria</taxon>
        <taxon>Moraxellales</taxon>
        <taxon>Moraxellaceae</taxon>
        <taxon>Acinetobacter</taxon>
    </lineage>
</organism>
<keyword evidence="2 9" id="KW-0963">Cytoplasm</keyword>
<dbReference type="STRING" id="1392540.P256_01373"/>
<dbReference type="EMBL" id="AYER01000004">
    <property type="protein sequence ID" value="ESK39691.1"/>
    <property type="molecule type" value="Genomic_DNA"/>
</dbReference>
<dbReference type="eggNOG" id="COG0276">
    <property type="taxonomic scope" value="Bacteria"/>
</dbReference>
<dbReference type="FunFam" id="3.40.50.1400:FF:000002">
    <property type="entry name" value="Ferrochelatase"/>
    <property type="match status" value="1"/>
</dbReference>
<gene>
    <name evidence="9" type="primary">hemH</name>
    <name evidence="11" type="ORF">P256_01373</name>
</gene>
<comment type="caution">
    <text evidence="11">The sequence shown here is derived from an EMBL/GenBank/DDBJ whole genome shotgun (WGS) entry which is preliminary data.</text>
</comment>
<dbReference type="PANTHER" id="PTHR11108:SF1">
    <property type="entry name" value="FERROCHELATASE, MITOCHONDRIAL"/>
    <property type="match status" value="1"/>
</dbReference>
<dbReference type="GO" id="GO:0006783">
    <property type="term" value="P:heme biosynthetic process"/>
    <property type="evidence" value="ECO:0007669"/>
    <property type="project" value="UniProtKB-UniRule"/>
</dbReference>
<evidence type="ECO:0000256" key="9">
    <source>
        <dbReference type="HAMAP-Rule" id="MF_00323"/>
    </source>
</evidence>
<dbReference type="AlphaFoldDB" id="V2TNV8"/>
<dbReference type="HAMAP" id="MF_00323">
    <property type="entry name" value="Ferrochelatase"/>
    <property type="match status" value="1"/>
</dbReference>